<comment type="similarity">
    <text evidence="2">Belongs to the PA-phosphatase related phosphoesterase family.</text>
</comment>
<evidence type="ECO:0000313" key="9">
    <source>
        <dbReference type="Proteomes" id="UP000019384"/>
    </source>
</evidence>
<dbReference type="PANTHER" id="PTHR10165:SF35">
    <property type="entry name" value="RE23632P"/>
    <property type="match status" value="1"/>
</dbReference>
<keyword evidence="5 6" id="KW-0472">Membrane</keyword>
<dbReference type="GO" id="GO:0008195">
    <property type="term" value="F:phosphatidate phosphatase activity"/>
    <property type="evidence" value="ECO:0007669"/>
    <property type="project" value="TreeGrafter"/>
</dbReference>
<evidence type="ECO:0000256" key="1">
    <source>
        <dbReference type="ARBA" id="ARBA00004141"/>
    </source>
</evidence>
<dbReference type="GeneID" id="34518221"/>
<dbReference type="SMART" id="SM00014">
    <property type="entry name" value="acidPPc"/>
    <property type="match status" value="1"/>
</dbReference>
<name>W6MGT9_9ASCO</name>
<proteinExistence type="inferred from homology"/>
<protein>
    <recommendedName>
        <fullName evidence="7">Phosphatidic acid phosphatase type 2/haloperoxidase domain-containing protein</fullName>
    </recommendedName>
</protein>
<reference evidence="8" key="1">
    <citation type="submission" date="2013-12" db="EMBL/GenBank/DDBJ databases">
        <authorList>
            <person name="Genoscope - CEA"/>
        </authorList>
    </citation>
    <scope>NUCLEOTIDE SEQUENCE</scope>
    <source>
        <strain evidence="8">CBS 1993</strain>
    </source>
</reference>
<gene>
    <name evidence="8" type="ORF">KUCA_T00000785001</name>
</gene>
<dbReference type="InterPro" id="IPR000326">
    <property type="entry name" value="PAP2/HPO"/>
</dbReference>
<feature type="transmembrane region" description="Helical" evidence="6">
    <location>
        <begin position="104"/>
        <end position="124"/>
    </location>
</feature>
<reference evidence="8" key="2">
    <citation type="submission" date="2014-02" db="EMBL/GenBank/DDBJ databases">
        <title>Complete DNA sequence of /Kuraishia capsulata/ illustrates novel genomic features among budding yeasts (/Saccharomycotina/).</title>
        <authorList>
            <person name="Morales L."/>
            <person name="Noel B."/>
            <person name="Porcel B."/>
            <person name="Marcet-Houben M."/>
            <person name="Hullo M-F."/>
            <person name="Sacerdot C."/>
            <person name="Tekaia F."/>
            <person name="Leh-Louis V."/>
            <person name="Despons L."/>
            <person name="Khanna V."/>
            <person name="Aury J-M."/>
            <person name="Barbe V."/>
            <person name="Couloux A."/>
            <person name="Labadie K."/>
            <person name="Pelletier E."/>
            <person name="Souciet J-L."/>
            <person name="Boekhout T."/>
            <person name="Gabaldon T."/>
            <person name="Wincker P."/>
            <person name="Dujon B."/>
        </authorList>
    </citation>
    <scope>NUCLEOTIDE SEQUENCE</scope>
    <source>
        <strain evidence="8">CBS 1993</strain>
    </source>
</reference>
<dbReference type="EMBL" id="HG793125">
    <property type="protein sequence ID" value="CDK24818.1"/>
    <property type="molecule type" value="Genomic_DNA"/>
</dbReference>
<organism evidence="8 9">
    <name type="scientific">Kuraishia capsulata CBS 1993</name>
    <dbReference type="NCBI Taxonomy" id="1382522"/>
    <lineage>
        <taxon>Eukaryota</taxon>
        <taxon>Fungi</taxon>
        <taxon>Dikarya</taxon>
        <taxon>Ascomycota</taxon>
        <taxon>Saccharomycotina</taxon>
        <taxon>Pichiomycetes</taxon>
        <taxon>Pichiales</taxon>
        <taxon>Pichiaceae</taxon>
        <taxon>Kuraishia</taxon>
    </lineage>
</organism>
<evidence type="ECO:0000256" key="5">
    <source>
        <dbReference type="ARBA" id="ARBA00023136"/>
    </source>
</evidence>
<evidence type="ECO:0000259" key="7">
    <source>
        <dbReference type="SMART" id="SM00014"/>
    </source>
</evidence>
<evidence type="ECO:0000256" key="4">
    <source>
        <dbReference type="ARBA" id="ARBA00022989"/>
    </source>
</evidence>
<dbReference type="HOGENOM" id="CLU_021458_6_1_1"/>
<comment type="subcellular location">
    <subcellularLocation>
        <location evidence="1">Membrane</location>
        <topology evidence="1">Multi-pass membrane protein</topology>
    </subcellularLocation>
</comment>
<dbReference type="GO" id="GO:0006644">
    <property type="term" value="P:phospholipid metabolic process"/>
    <property type="evidence" value="ECO:0007669"/>
    <property type="project" value="InterPro"/>
</dbReference>
<dbReference type="SUPFAM" id="SSF48317">
    <property type="entry name" value="Acid phosphatase/Vanadium-dependent haloperoxidase"/>
    <property type="match status" value="1"/>
</dbReference>
<feature type="transmembrane region" description="Helical" evidence="6">
    <location>
        <begin position="232"/>
        <end position="254"/>
    </location>
</feature>
<dbReference type="Proteomes" id="UP000019384">
    <property type="component" value="Unassembled WGS sequence"/>
</dbReference>
<feature type="transmembrane region" description="Helical" evidence="6">
    <location>
        <begin position="73"/>
        <end position="98"/>
    </location>
</feature>
<evidence type="ECO:0000256" key="3">
    <source>
        <dbReference type="ARBA" id="ARBA00022692"/>
    </source>
</evidence>
<dbReference type="STRING" id="1382522.W6MGT9"/>
<dbReference type="InterPro" id="IPR043216">
    <property type="entry name" value="PAP-like"/>
</dbReference>
<evidence type="ECO:0000256" key="6">
    <source>
        <dbReference type="SAM" id="Phobius"/>
    </source>
</evidence>
<keyword evidence="9" id="KW-1185">Reference proteome</keyword>
<dbReference type="PANTHER" id="PTHR10165">
    <property type="entry name" value="LIPID PHOSPHATE PHOSPHATASE"/>
    <property type="match status" value="1"/>
</dbReference>
<keyword evidence="4 6" id="KW-1133">Transmembrane helix</keyword>
<evidence type="ECO:0000313" key="8">
    <source>
        <dbReference type="EMBL" id="CDK24818.1"/>
    </source>
</evidence>
<dbReference type="OrthoDB" id="10030083at2759"/>
<dbReference type="Gene3D" id="1.20.144.10">
    <property type="entry name" value="Phosphatidic acid phosphatase type 2/haloperoxidase"/>
    <property type="match status" value="1"/>
</dbReference>
<dbReference type="CDD" id="cd03390">
    <property type="entry name" value="PAP2_containing_1_like"/>
    <property type="match status" value="1"/>
</dbReference>
<evidence type="ECO:0000256" key="2">
    <source>
        <dbReference type="ARBA" id="ARBA00008816"/>
    </source>
</evidence>
<feature type="domain" description="Phosphatidic acid phosphatase type 2/haloperoxidase" evidence="7">
    <location>
        <begin position="111"/>
        <end position="254"/>
    </location>
</feature>
<dbReference type="InterPro" id="IPR036938">
    <property type="entry name" value="PAP2/HPO_sf"/>
</dbReference>
<dbReference type="Pfam" id="PF01569">
    <property type="entry name" value="PAP2"/>
    <property type="match status" value="1"/>
</dbReference>
<keyword evidence="3 6" id="KW-0812">Transmembrane</keyword>
<dbReference type="GO" id="GO:0016020">
    <property type="term" value="C:membrane"/>
    <property type="evidence" value="ECO:0007669"/>
    <property type="project" value="UniProtKB-SubCell"/>
</dbReference>
<dbReference type="RefSeq" id="XP_022456833.1">
    <property type="nucleotide sequence ID" value="XM_022605357.1"/>
</dbReference>
<accession>W6MGT9</accession>
<sequence>MSFGDLNIDRDTLGFHWLPVSGAFVKWKVLDLIYFVSLFCFDWFFLARAEPFQRQFTINDLTISHPFAEHERVTTFACIALDTLVPLICISASVLLLTPKQHKVHVWYITIVGLGVTITTNSLVTDVLKNWVGRCRPDFLARCIPKEDAVKDTLYLAKDICTQTDHSLLMDGFRTTPSGHSSGSFSGLGYLTFWLCGQLTVFKNRTSAWRIILAGLPTLLAAYIALSRTQDYRHHFVDILLGSLLGSIMAWWGYRRYYPELTSGYCYEPYTIIDEKKLTEFQREDEDGFYLSNHRSQEHLDPLREIV</sequence>
<dbReference type="AlphaFoldDB" id="W6MGT9"/>
<feature type="transmembrane region" description="Helical" evidence="6">
    <location>
        <begin position="208"/>
        <end position="226"/>
    </location>
</feature>
<dbReference type="GO" id="GO:0046839">
    <property type="term" value="P:phospholipid dephosphorylation"/>
    <property type="evidence" value="ECO:0007669"/>
    <property type="project" value="TreeGrafter"/>
</dbReference>